<evidence type="ECO:0000259" key="1">
    <source>
        <dbReference type="Pfam" id="PF12937"/>
    </source>
</evidence>
<reference evidence="3" key="2">
    <citation type="submission" date="2015-06" db="UniProtKB">
        <authorList>
            <consortium name="EnsemblPlants"/>
        </authorList>
    </citation>
    <scope>IDENTIFICATION</scope>
</reference>
<dbReference type="AlphaFoldDB" id="A0A0E0QND0"/>
<dbReference type="InterPro" id="IPR036047">
    <property type="entry name" value="F-box-like_dom_sf"/>
</dbReference>
<dbReference type="Gene3D" id="1.20.1280.50">
    <property type="match status" value="1"/>
</dbReference>
<organism evidence="3 4">
    <name type="scientific">Oryza rufipogon</name>
    <name type="common">Brownbeard rice</name>
    <name type="synonym">Asian wild rice</name>
    <dbReference type="NCBI Taxonomy" id="4529"/>
    <lineage>
        <taxon>Eukaryota</taxon>
        <taxon>Viridiplantae</taxon>
        <taxon>Streptophyta</taxon>
        <taxon>Embryophyta</taxon>
        <taxon>Tracheophyta</taxon>
        <taxon>Spermatophyta</taxon>
        <taxon>Magnoliopsida</taxon>
        <taxon>Liliopsida</taxon>
        <taxon>Poales</taxon>
        <taxon>Poaceae</taxon>
        <taxon>BOP clade</taxon>
        <taxon>Oryzoideae</taxon>
        <taxon>Oryzeae</taxon>
        <taxon>Oryzinae</taxon>
        <taxon>Oryza</taxon>
    </lineage>
</organism>
<dbReference type="OMA" id="MEWSIIN"/>
<accession>A0A0E0QND0</accession>
<proteinExistence type="predicted"/>
<dbReference type="PANTHER" id="PTHR33207">
    <property type="entry name" value="F-BOX DOMAIN CONTAINING PROTEIN-RELATED"/>
    <property type="match status" value="1"/>
</dbReference>
<dbReference type="InterPro" id="IPR056594">
    <property type="entry name" value="AT5G49610-like_b-prop"/>
</dbReference>
<reference evidence="4" key="1">
    <citation type="submission" date="2013-06" db="EMBL/GenBank/DDBJ databases">
        <authorList>
            <person name="Zhao Q."/>
        </authorList>
    </citation>
    <scope>NUCLEOTIDE SEQUENCE</scope>
    <source>
        <strain evidence="4">cv. W1943</strain>
    </source>
</reference>
<dbReference type="Gramene" id="ORUFI09G01980.1">
    <property type="protein sequence ID" value="ORUFI09G01980.1"/>
    <property type="gene ID" value="ORUFI09G01980"/>
</dbReference>
<dbReference type="Pfam" id="PF23635">
    <property type="entry name" value="Beta-prop_AT5G49610-like"/>
    <property type="match status" value="1"/>
</dbReference>
<dbReference type="EnsemblPlants" id="ORUFI09G01980.1">
    <property type="protein sequence ID" value="ORUFI09G01980.1"/>
    <property type="gene ID" value="ORUFI09G01980"/>
</dbReference>
<dbReference type="Pfam" id="PF12937">
    <property type="entry name" value="F-box-like"/>
    <property type="match status" value="1"/>
</dbReference>
<evidence type="ECO:0000259" key="2">
    <source>
        <dbReference type="Pfam" id="PF23635"/>
    </source>
</evidence>
<evidence type="ECO:0000313" key="3">
    <source>
        <dbReference type="EnsemblPlants" id="ORUFI09G01980.1"/>
    </source>
</evidence>
<protein>
    <submittedName>
        <fullName evidence="3">Uncharacterized protein</fullName>
    </submittedName>
</protein>
<sequence>MEPCVRSESGGVKKPMTSPPIDAVGVDLLRKILLRLPNMASLVNAALSCKRWRRAASDPAILQRFLPLRRPPLVGFILTDRGDKPVPRHCPNIYFVRTTAPFRCSFHMVRYAIVVDDADASFRVIGICDDTSAAMFSSRTNKWTLFDFDAEADLCYRFTDRDGMSAGRFVYWRSNTKNNKNVERILLLDVGTMNWTVIVAPFQVGESYCVADMAEHGGLCLVSSQEQNLQLWVRSSGSGTINGGWLLKKEISLLHQFGYLKKLRSEEWMKRVRVLAAKAGYVYMEFWSIRKSNSYLLVLNLSTMKLEMFRNGSDEPFRGPAFPFLLRLAPLTTPSWDDANDLQVPSG</sequence>
<dbReference type="InterPro" id="IPR001810">
    <property type="entry name" value="F-box_dom"/>
</dbReference>
<name>A0A0E0QND0_ORYRU</name>
<keyword evidence="4" id="KW-1185">Reference proteome</keyword>
<dbReference type="eggNOG" id="ENOG502R675">
    <property type="taxonomic scope" value="Eukaryota"/>
</dbReference>
<dbReference type="SUPFAM" id="SSF81383">
    <property type="entry name" value="F-box domain"/>
    <property type="match status" value="1"/>
</dbReference>
<feature type="domain" description="F-box protein AT5G49610-like beta-propeller" evidence="2">
    <location>
        <begin position="181"/>
        <end position="286"/>
    </location>
</feature>
<dbReference type="Proteomes" id="UP000008022">
    <property type="component" value="Unassembled WGS sequence"/>
</dbReference>
<evidence type="ECO:0000313" key="4">
    <source>
        <dbReference type="Proteomes" id="UP000008022"/>
    </source>
</evidence>
<dbReference type="CDD" id="cd09917">
    <property type="entry name" value="F-box_SF"/>
    <property type="match status" value="1"/>
</dbReference>
<dbReference type="HOGENOM" id="CLU_017945_1_0_1"/>
<feature type="domain" description="F-box" evidence="1">
    <location>
        <begin position="27"/>
        <end position="62"/>
    </location>
</feature>